<comment type="catalytic activity">
    <reaction evidence="1">
        <text>7,8-dihydroneopterin = 7,8-dihydromonapterin</text>
        <dbReference type="Rhea" id="RHEA:45328"/>
        <dbReference type="ChEBI" id="CHEBI:17001"/>
        <dbReference type="ChEBI" id="CHEBI:71175"/>
        <dbReference type="EC" id="5.1.99.8"/>
    </reaction>
</comment>
<evidence type="ECO:0000256" key="6">
    <source>
        <dbReference type="ARBA" id="ARBA00012234"/>
    </source>
</evidence>
<proteinExistence type="inferred from homology"/>
<evidence type="ECO:0000313" key="19">
    <source>
        <dbReference type="Proteomes" id="UP000069926"/>
    </source>
</evidence>
<evidence type="ECO:0000256" key="3">
    <source>
        <dbReference type="ARBA" id="ARBA00005013"/>
    </source>
</evidence>
<dbReference type="SMART" id="SM00905">
    <property type="entry name" value="FolB"/>
    <property type="match status" value="1"/>
</dbReference>
<dbReference type="GO" id="GO:0004150">
    <property type="term" value="F:dihydroneopterin aldolase activity"/>
    <property type="evidence" value="ECO:0007669"/>
    <property type="project" value="UniProtKB-EC"/>
</dbReference>
<evidence type="ECO:0000256" key="5">
    <source>
        <dbReference type="ARBA" id="ARBA00011823"/>
    </source>
</evidence>
<dbReference type="GO" id="GO:0005737">
    <property type="term" value="C:cytoplasm"/>
    <property type="evidence" value="ECO:0007669"/>
    <property type="project" value="TreeGrafter"/>
</dbReference>
<reference evidence="18 19" key="1">
    <citation type="submission" date="2016-01" db="EMBL/GenBank/DDBJ databases">
        <title>Genome sequence of Ca. Arsenophonus lipopteni, the exclusive symbiont of a blood sucking fly Lipoptena cervi (Diptera: Hippoboscidae).</title>
        <authorList>
            <person name="Novakova E."/>
            <person name="Hypsa V."/>
            <person name="Nguyen P."/>
            <person name="Husnik F."/>
            <person name="Darby A.C."/>
        </authorList>
    </citation>
    <scope>NUCLEOTIDE SEQUENCE [LARGE SCALE GENOMIC DNA]</scope>
    <source>
        <strain evidence="18 19">CB</strain>
    </source>
</reference>
<evidence type="ECO:0000256" key="11">
    <source>
        <dbReference type="ARBA" id="ARBA00023239"/>
    </source>
</evidence>
<evidence type="ECO:0000256" key="12">
    <source>
        <dbReference type="ARBA" id="ARBA00029947"/>
    </source>
</evidence>
<dbReference type="FunFam" id="3.30.1130.10:FF:000002">
    <property type="entry name" value="7,8-dihydroneopterin aldolase"/>
    <property type="match status" value="1"/>
</dbReference>
<comment type="catalytic activity">
    <reaction evidence="2">
        <text>7,8-dihydroneopterin = 6-hydroxymethyl-7,8-dihydropterin + glycolaldehyde</text>
        <dbReference type="Rhea" id="RHEA:10540"/>
        <dbReference type="ChEBI" id="CHEBI:17001"/>
        <dbReference type="ChEBI" id="CHEBI:17071"/>
        <dbReference type="ChEBI" id="CHEBI:44841"/>
        <dbReference type="EC" id="4.1.2.25"/>
    </reaction>
</comment>
<sequence length="116" mass="13531">MDIIFIEQLTVFTTIGIYDWEQIIQQKLLIDIKIGNNKKITVKNYSNGYYLDYAQISKLIIKHIESQKFMLIEHVAQKISEIILNKFDCSWVKVKVCKPSAIARAKQVSVIIKRTK</sequence>
<dbReference type="Gene3D" id="3.30.1130.10">
    <property type="match status" value="1"/>
</dbReference>
<dbReference type="OrthoDB" id="9810587at2"/>
<comment type="subunit">
    <text evidence="5">Homooctamer.</text>
</comment>
<comment type="pathway">
    <text evidence="3">Cofactor biosynthesis; tetrahydrofolate biosynthesis; 2-amino-4-hydroxy-6-hydroxymethyl-7,8-dihydropteridine diphosphate from 7,8-dihydroneopterin triphosphate: step 3/4.</text>
</comment>
<dbReference type="PANTHER" id="PTHR42844:SF1">
    <property type="entry name" value="DIHYDRONEOPTERIN ALDOLASE 1-RELATED"/>
    <property type="match status" value="1"/>
</dbReference>
<dbReference type="NCBIfam" id="TIGR00526">
    <property type="entry name" value="folB_dom"/>
    <property type="match status" value="1"/>
</dbReference>
<protein>
    <recommendedName>
        <fullName evidence="8">Dihydroneopterin aldolase</fullName>
        <ecNumber evidence="7">4.1.2.25</ecNumber>
        <ecNumber evidence="6">5.1.99.8</ecNumber>
    </recommendedName>
    <alternativeName>
        <fullName evidence="13">7,8-dihydroneopterin 2'-epimerase</fullName>
    </alternativeName>
    <alternativeName>
        <fullName evidence="15">7,8-dihydroneopterin aldolase</fullName>
    </alternativeName>
    <alternativeName>
        <fullName evidence="12">7,8-dihydroneopterin epimerase</fullName>
    </alternativeName>
    <alternativeName>
        <fullName evidence="14">Dihydroneopterin epimerase</fullName>
    </alternativeName>
</protein>
<dbReference type="EC" id="5.1.99.8" evidence="6"/>
<keyword evidence="19" id="KW-1185">Reference proteome</keyword>
<dbReference type="PANTHER" id="PTHR42844">
    <property type="entry name" value="DIHYDRONEOPTERIN ALDOLASE 1-RELATED"/>
    <property type="match status" value="1"/>
</dbReference>
<dbReference type="PATRIC" id="fig|634113.3.peg.434"/>
<dbReference type="InterPro" id="IPR006156">
    <property type="entry name" value="Dihydroneopterin_aldolase"/>
</dbReference>
<name>A0A0X8CY41_9GAMM</name>
<keyword evidence="10" id="KW-0413">Isomerase</keyword>
<dbReference type="InterPro" id="IPR043133">
    <property type="entry name" value="GTP-CH-I_C/QueF"/>
</dbReference>
<dbReference type="CDD" id="cd00534">
    <property type="entry name" value="DHNA_DHNTPE"/>
    <property type="match status" value="1"/>
</dbReference>
<dbReference type="Proteomes" id="UP000069926">
    <property type="component" value="Chromosome"/>
</dbReference>
<evidence type="ECO:0000256" key="4">
    <source>
        <dbReference type="ARBA" id="ARBA00005708"/>
    </source>
</evidence>
<dbReference type="SUPFAM" id="SSF55620">
    <property type="entry name" value="Tetrahydrobiopterin biosynthesis enzymes-like"/>
    <property type="match status" value="1"/>
</dbReference>
<dbReference type="GO" id="GO:0016853">
    <property type="term" value="F:isomerase activity"/>
    <property type="evidence" value="ECO:0007669"/>
    <property type="project" value="UniProtKB-KW"/>
</dbReference>
<comment type="function">
    <text evidence="16">Catalyzes the conversion of 7,8-dihydroneopterin to 6-hydroxymethyl-7,8-dihydropterin. Can use L-threo-dihydroneopterin and D-erythro-dihydroneopterin as substrates for the formation of 6-hydroxymethyldihydropterin, but it can also catalyze the epimerization of carbon 2' of dihydroneopterin to dihydromonapterin at appreciable velocity.</text>
</comment>
<keyword evidence="9" id="KW-0289">Folate biosynthesis</keyword>
<evidence type="ECO:0000256" key="7">
    <source>
        <dbReference type="ARBA" id="ARBA00013043"/>
    </source>
</evidence>
<evidence type="ECO:0000256" key="14">
    <source>
        <dbReference type="ARBA" id="ARBA00032109"/>
    </source>
</evidence>
<dbReference type="STRING" id="634113.AUT07_00451"/>
<accession>A0A0X8CY41</accession>
<dbReference type="EMBL" id="CP013920">
    <property type="protein sequence ID" value="AMA65022.1"/>
    <property type="molecule type" value="Genomic_DNA"/>
</dbReference>
<evidence type="ECO:0000256" key="8">
    <source>
        <dbReference type="ARBA" id="ARBA00018285"/>
    </source>
</evidence>
<dbReference type="Pfam" id="PF02152">
    <property type="entry name" value="FolB"/>
    <property type="match status" value="1"/>
</dbReference>
<evidence type="ECO:0000256" key="16">
    <source>
        <dbReference type="ARBA" id="ARBA00059496"/>
    </source>
</evidence>
<dbReference type="GO" id="GO:0046656">
    <property type="term" value="P:folic acid biosynthetic process"/>
    <property type="evidence" value="ECO:0007669"/>
    <property type="project" value="UniProtKB-KW"/>
</dbReference>
<dbReference type="AlphaFoldDB" id="A0A0X8CY41"/>
<evidence type="ECO:0000259" key="17">
    <source>
        <dbReference type="SMART" id="SM00905"/>
    </source>
</evidence>
<dbReference type="EC" id="4.1.2.25" evidence="7"/>
<comment type="similarity">
    <text evidence="4">Belongs to the DHNA family.</text>
</comment>
<evidence type="ECO:0000256" key="9">
    <source>
        <dbReference type="ARBA" id="ARBA00022909"/>
    </source>
</evidence>
<evidence type="ECO:0000256" key="2">
    <source>
        <dbReference type="ARBA" id="ARBA00001353"/>
    </source>
</evidence>
<keyword evidence="11 18" id="KW-0456">Lyase</keyword>
<gene>
    <name evidence="18" type="primary">folB</name>
    <name evidence="18" type="ORF">AUT07_00451</name>
</gene>
<organism evidence="18 19">
    <name type="scientific">Candidatus Arsenophonus lipoptenae</name>
    <dbReference type="NCBI Taxonomy" id="634113"/>
    <lineage>
        <taxon>Bacteria</taxon>
        <taxon>Pseudomonadati</taxon>
        <taxon>Pseudomonadota</taxon>
        <taxon>Gammaproteobacteria</taxon>
        <taxon>Enterobacterales</taxon>
        <taxon>Morganellaceae</taxon>
        <taxon>Arsenophonus</taxon>
    </lineage>
</organism>
<dbReference type="KEGG" id="asy:AUT07_00451"/>
<feature type="domain" description="Dihydroneopterin aldolase/epimerase" evidence="17">
    <location>
        <begin position="4"/>
        <end position="114"/>
    </location>
</feature>
<evidence type="ECO:0000256" key="15">
    <source>
        <dbReference type="ARBA" id="ARBA00032903"/>
    </source>
</evidence>
<evidence type="ECO:0000256" key="13">
    <source>
        <dbReference type="ARBA" id="ARBA00031101"/>
    </source>
</evidence>
<dbReference type="InterPro" id="IPR006157">
    <property type="entry name" value="FolB_dom"/>
</dbReference>
<dbReference type="RefSeq" id="WP_066283635.1">
    <property type="nucleotide sequence ID" value="NZ_CP013920.1"/>
</dbReference>
<evidence type="ECO:0000313" key="18">
    <source>
        <dbReference type="EMBL" id="AMA65022.1"/>
    </source>
</evidence>
<evidence type="ECO:0000256" key="1">
    <source>
        <dbReference type="ARBA" id="ARBA00000693"/>
    </source>
</evidence>
<evidence type="ECO:0000256" key="10">
    <source>
        <dbReference type="ARBA" id="ARBA00023235"/>
    </source>
</evidence>